<evidence type="ECO:0000256" key="1">
    <source>
        <dbReference type="ARBA" id="ARBA00004141"/>
    </source>
</evidence>
<evidence type="ECO:0000256" key="3">
    <source>
        <dbReference type="ARBA" id="ARBA00022989"/>
    </source>
</evidence>
<evidence type="ECO:0000256" key="6">
    <source>
        <dbReference type="ARBA" id="ARBA00023170"/>
    </source>
</evidence>
<feature type="transmembrane region" description="Helical" evidence="8">
    <location>
        <begin position="121"/>
        <end position="141"/>
    </location>
</feature>
<evidence type="ECO:0000256" key="4">
    <source>
        <dbReference type="ARBA" id="ARBA00023040"/>
    </source>
</evidence>
<evidence type="ECO:0000256" key="2">
    <source>
        <dbReference type="ARBA" id="ARBA00022692"/>
    </source>
</evidence>
<keyword evidence="2 8" id="KW-0812">Transmembrane</keyword>
<organism evidence="10 11">
    <name type="scientific">Acropora cervicornis</name>
    <name type="common">Staghorn coral</name>
    <dbReference type="NCBI Taxonomy" id="6130"/>
    <lineage>
        <taxon>Eukaryota</taxon>
        <taxon>Metazoa</taxon>
        <taxon>Cnidaria</taxon>
        <taxon>Anthozoa</taxon>
        <taxon>Hexacorallia</taxon>
        <taxon>Scleractinia</taxon>
        <taxon>Astrocoeniina</taxon>
        <taxon>Acroporidae</taxon>
        <taxon>Acropora</taxon>
    </lineage>
</organism>
<reference evidence="10" key="1">
    <citation type="journal article" date="2023" name="G3 (Bethesda)">
        <title>Whole genome assembly and annotation of the endangered Caribbean coral Acropora cervicornis.</title>
        <authorList>
            <person name="Selwyn J.D."/>
            <person name="Vollmer S.V."/>
        </authorList>
    </citation>
    <scope>NUCLEOTIDE SEQUENCE</scope>
    <source>
        <strain evidence="10">K2</strain>
    </source>
</reference>
<evidence type="ECO:0000256" key="7">
    <source>
        <dbReference type="ARBA" id="ARBA00023224"/>
    </source>
</evidence>
<keyword evidence="5 8" id="KW-0472">Membrane</keyword>
<dbReference type="PROSITE" id="PS50262">
    <property type="entry name" value="G_PROTEIN_RECEP_F1_2"/>
    <property type="match status" value="1"/>
</dbReference>
<proteinExistence type="predicted"/>
<evidence type="ECO:0000256" key="5">
    <source>
        <dbReference type="ARBA" id="ARBA00023136"/>
    </source>
</evidence>
<protein>
    <submittedName>
        <fullName evidence="10">G-protein coupled receptor 22</fullName>
    </submittedName>
</protein>
<dbReference type="InterPro" id="IPR050125">
    <property type="entry name" value="GPCR_opsins"/>
</dbReference>
<gene>
    <name evidence="10" type="ORF">P5673_002075</name>
</gene>
<dbReference type="PRINTS" id="PR00237">
    <property type="entry name" value="GPCRRHODOPSN"/>
</dbReference>
<dbReference type="AlphaFoldDB" id="A0AAD9R4P3"/>
<sequence length="381" mass="43301">MMTLQFNISSVAVNEYECLPRCRFDIAAVKRSRCQTERCCERTNTTLADLDINVSCSIRVPLMMNLNQTSANSEELDFSFGFKVSVTVFLTLEIILGIVSSTSVLLIYWNKRDLRRVSSKFIANLALIDFVICCVSMPLTIVRLVSFPSVSPLLCLCHEAASSALRNASFVTLLVICHDRYKSITSPFEPRLNHRNAKRVLIMTWFLTIPSFVLPFIEWAKLGKLRPSACISLFCKSRQPFFVRFYYFPLFMCGCTVLLPAYLRISRAALSRVHVQVLMVRTSVVVPACTAQRWNPSAIRQKEVKIAKMTGAVVCSICLLWLPYMALTFSVYFINLSNLVAHLEFVFLALGYFNCVVNPLLYAFTQEKFRTALSRTLPCQK</sequence>
<comment type="caution">
    <text evidence="10">The sequence shown here is derived from an EMBL/GenBank/DDBJ whole genome shotgun (WGS) entry which is preliminary data.</text>
</comment>
<feature type="transmembrane region" description="Helical" evidence="8">
    <location>
        <begin position="309"/>
        <end position="333"/>
    </location>
</feature>
<name>A0AAD9R4P3_ACRCE</name>
<feature type="domain" description="G-protein coupled receptors family 1 profile" evidence="9">
    <location>
        <begin position="100"/>
        <end position="362"/>
    </location>
</feature>
<dbReference type="Pfam" id="PF00001">
    <property type="entry name" value="7tm_1"/>
    <property type="match status" value="1"/>
</dbReference>
<comment type="subcellular location">
    <subcellularLocation>
        <location evidence="1">Membrane</location>
        <topology evidence="1">Multi-pass membrane protein</topology>
    </subcellularLocation>
</comment>
<evidence type="ECO:0000259" key="9">
    <source>
        <dbReference type="PROSITE" id="PS50262"/>
    </source>
</evidence>
<keyword evidence="6 10" id="KW-0675">Receptor</keyword>
<dbReference type="EMBL" id="JARQWQ010000003">
    <property type="protein sequence ID" value="KAK2573044.1"/>
    <property type="molecule type" value="Genomic_DNA"/>
</dbReference>
<reference evidence="10" key="2">
    <citation type="journal article" date="2023" name="Science">
        <title>Genomic signatures of disease resistance in endangered staghorn corals.</title>
        <authorList>
            <person name="Vollmer S.V."/>
            <person name="Selwyn J.D."/>
            <person name="Despard B.A."/>
            <person name="Roesel C.L."/>
        </authorList>
    </citation>
    <scope>NUCLEOTIDE SEQUENCE</scope>
    <source>
        <strain evidence="10">K2</strain>
    </source>
</reference>
<accession>A0AAD9R4P3</accession>
<keyword evidence="11" id="KW-1185">Reference proteome</keyword>
<dbReference type="GO" id="GO:0004930">
    <property type="term" value="F:G protein-coupled receptor activity"/>
    <property type="evidence" value="ECO:0007669"/>
    <property type="project" value="UniProtKB-KW"/>
</dbReference>
<keyword evidence="3 8" id="KW-1133">Transmembrane helix</keyword>
<dbReference type="CDD" id="cd00637">
    <property type="entry name" value="7tm_classA_rhodopsin-like"/>
    <property type="match status" value="1"/>
</dbReference>
<feature type="transmembrane region" description="Helical" evidence="8">
    <location>
        <begin position="200"/>
        <end position="217"/>
    </location>
</feature>
<evidence type="ECO:0000256" key="8">
    <source>
        <dbReference type="SAM" id="Phobius"/>
    </source>
</evidence>
<keyword evidence="4" id="KW-0297">G-protein coupled receptor</keyword>
<evidence type="ECO:0000313" key="10">
    <source>
        <dbReference type="EMBL" id="KAK2573044.1"/>
    </source>
</evidence>
<dbReference type="Gene3D" id="1.20.1070.10">
    <property type="entry name" value="Rhodopsin 7-helix transmembrane proteins"/>
    <property type="match status" value="1"/>
</dbReference>
<dbReference type="InterPro" id="IPR017452">
    <property type="entry name" value="GPCR_Rhodpsn_7TM"/>
</dbReference>
<dbReference type="Proteomes" id="UP001249851">
    <property type="component" value="Unassembled WGS sequence"/>
</dbReference>
<dbReference type="InterPro" id="IPR000276">
    <property type="entry name" value="GPCR_Rhodpsn"/>
</dbReference>
<feature type="transmembrane region" description="Helical" evidence="8">
    <location>
        <begin position="345"/>
        <end position="365"/>
    </location>
</feature>
<dbReference type="SUPFAM" id="SSF81321">
    <property type="entry name" value="Family A G protein-coupled receptor-like"/>
    <property type="match status" value="1"/>
</dbReference>
<dbReference type="PANTHER" id="PTHR24240">
    <property type="entry name" value="OPSIN"/>
    <property type="match status" value="1"/>
</dbReference>
<feature type="transmembrane region" description="Helical" evidence="8">
    <location>
        <begin position="86"/>
        <end position="109"/>
    </location>
</feature>
<evidence type="ECO:0000313" key="11">
    <source>
        <dbReference type="Proteomes" id="UP001249851"/>
    </source>
</evidence>
<feature type="transmembrane region" description="Helical" evidence="8">
    <location>
        <begin position="245"/>
        <end position="263"/>
    </location>
</feature>
<dbReference type="GO" id="GO:0016020">
    <property type="term" value="C:membrane"/>
    <property type="evidence" value="ECO:0007669"/>
    <property type="project" value="UniProtKB-SubCell"/>
</dbReference>
<keyword evidence="7" id="KW-0807">Transducer</keyword>